<dbReference type="Gene3D" id="3.30.450.40">
    <property type="match status" value="1"/>
</dbReference>
<dbReference type="InterPro" id="IPR036388">
    <property type="entry name" value="WH-like_DNA-bd_sf"/>
</dbReference>
<dbReference type="Gene3D" id="1.10.10.10">
    <property type="entry name" value="Winged helix-like DNA-binding domain superfamily/Winged helix DNA-binding domain"/>
    <property type="match status" value="1"/>
</dbReference>
<dbReference type="PANTHER" id="PTHR30136:SF24">
    <property type="entry name" value="HTH-TYPE TRANSCRIPTIONAL REPRESSOR ALLR"/>
    <property type="match status" value="1"/>
</dbReference>
<keyword evidence="3" id="KW-0804">Transcription</keyword>
<accession>A0ABU5ZET0</accession>
<dbReference type="SUPFAM" id="SSF46785">
    <property type="entry name" value="Winged helix' DNA-binding domain"/>
    <property type="match status" value="1"/>
</dbReference>
<dbReference type="PANTHER" id="PTHR30136">
    <property type="entry name" value="HELIX-TURN-HELIX TRANSCRIPTIONAL REGULATOR, ICLR FAMILY"/>
    <property type="match status" value="1"/>
</dbReference>
<gene>
    <name evidence="6" type="ORF">VF724_04935</name>
</gene>
<keyword evidence="1" id="KW-0805">Transcription regulation</keyword>
<evidence type="ECO:0000256" key="1">
    <source>
        <dbReference type="ARBA" id="ARBA00023015"/>
    </source>
</evidence>
<sequence>MKPDAAKTPLIHSVKNGLRIIRLFTLDRPEIGITEISQALDLPKSTVHRLVLELQQEGYLDKCADSSRYKLGLSLLTLSGVIITHMEIIREAKPVLEELTRKLGEASHIAILEDMEIIYLHKIDPPQPVPLLSSIGRSNPAVRTSAGKCILAYQSKHLVRKIYENSIRAYSADGLPDWNRFLSELKAITDQGYAVAIDQLHIGATSIGAPVKDYTGQVIAAVSVVGPTDRIPADRIPLIAEAISKAAAVVSEKLGYYD</sequence>
<evidence type="ECO:0000256" key="2">
    <source>
        <dbReference type="ARBA" id="ARBA00023125"/>
    </source>
</evidence>
<evidence type="ECO:0000313" key="7">
    <source>
        <dbReference type="Proteomes" id="UP001310386"/>
    </source>
</evidence>
<dbReference type="RefSeq" id="WP_371753119.1">
    <property type="nucleotide sequence ID" value="NZ_JAYJLD010000005.1"/>
</dbReference>
<evidence type="ECO:0000256" key="3">
    <source>
        <dbReference type="ARBA" id="ARBA00023163"/>
    </source>
</evidence>
<dbReference type="Pfam" id="PF01614">
    <property type="entry name" value="IclR_C"/>
    <property type="match status" value="1"/>
</dbReference>
<dbReference type="Proteomes" id="UP001310386">
    <property type="component" value="Unassembled WGS sequence"/>
</dbReference>
<dbReference type="SUPFAM" id="SSF55781">
    <property type="entry name" value="GAF domain-like"/>
    <property type="match status" value="1"/>
</dbReference>
<protein>
    <submittedName>
        <fullName evidence="6">IclR family transcriptional regulator</fullName>
    </submittedName>
</protein>
<keyword evidence="7" id="KW-1185">Reference proteome</keyword>
<dbReference type="EMBL" id="JAYJLD010000005">
    <property type="protein sequence ID" value="MEB3101003.1"/>
    <property type="molecule type" value="Genomic_DNA"/>
</dbReference>
<dbReference type="SMART" id="SM00346">
    <property type="entry name" value="HTH_ICLR"/>
    <property type="match status" value="1"/>
</dbReference>
<evidence type="ECO:0000313" key="6">
    <source>
        <dbReference type="EMBL" id="MEB3101003.1"/>
    </source>
</evidence>
<organism evidence="6 7">
    <name type="scientific">Ferviditalea candida</name>
    <dbReference type="NCBI Taxonomy" id="3108399"/>
    <lineage>
        <taxon>Bacteria</taxon>
        <taxon>Bacillati</taxon>
        <taxon>Bacillota</taxon>
        <taxon>Bacilli</taxon>
        <taxon>Bacillales</taxon>
        <taxon>Paenibacillaceae</taxon>
        <taxon>Ferviditalea</taxon>
    </lineage>
</organism>
<dbReference type="InterPro" id="IPR029016">
    <property type="entry name" value="GAF-like_dom_sf"/>
</dbReference>
<dbReference type="InterPro" id="IPR005471">
    <property type="entry name" value="Tscrpt_reg_IclR_N"/>
</dbReference>
<reference evidence="6" key="1">
    <citation type="submission" date="2023-12" db="EMBL/GenBank/DDBJ databases">
        <title>Fervidustalea candida gen. nov., sp. nov., a novel member of the family Paenibacillaceae isolated from a geothermal area.</title>
        <authorList>
            <person name="Li W.-J."/>
            <person name="Jiao J.-Y."/>
            <person name="Chen Y."/>
        </authorList>
    </citation>
    <scope>NUCLEOTIDE SEQUENCE</scope>
    <source>
        <strain evidence="6">SYSU GA230002</strain>
    </source>
</reference>
<name>A0ABU5ZET0_9BACL</name>
<comment type="caution">
    <text evidence="6">The sequence shown here is derived from an EMBL/GenBank/DDBJ whole genome shotgun (WGS) entry which is preliminary data.</text>
</comment>
<feature type="domain" description="IclR-ED" evidence="5">
    <location>
        <begin position="74"/>
        <end position="256"/>
    </location>
</feature>
<dbReference type="PROSITE" id="PS51077">
    <property type="entry name" value="HTH_ICLR"/>
    <property type="match status" value="1"/>
</dbReference>
<dbReference type="InterPro" id="IPR036390">
    <property type="entry name" value="WH_DNA-bd_sf"/>
</dbReference>
<dbReference type="Pfam" id="PF09339">
    <property type="entry name" value="HTH_IclR"/>
    <property type="match status" value="1"/>
</dbReference>
<keyword evidence="2" id="KW-0238">DNA-binding</keyword>
<evidence type="ECO:0000259" key="4">
    <source>
        <dbReference type="PROSITE" id="PS51077"/>
    </source>
</evidence>
<evidence type="ECO:0000259" key="5">
    <source>
        <dbReference type="PROSITE" id="PS51078"/>
    </source>
</evidence>
<dbReference type="InterPro" id="IPR014757">
    <property type="entry name" value="Tscrpt_reg_IclR_C"/>
</dbReference>
<feature type="domain" description="HTH iclR-type" evidence="4">
    <location>
        <begin position="11"/>
        <end position="73"/>
    </location>
</feature>
<dbReference type="PROSITE" id="PS51078">
    <property type="entry name" value="ICLR_ED"/>
    <property type="match status" value="1"/>
</dbReference>
<dbReference type="InterPro" id="IPR050707">
    <property type="entry name" value="HTH_MetabolicPath_Reg"/>
</dbReference>
<proteinExistence type="predicted"/>